<keyword evidence="3" id="KW-1185">Reference proteome</keyword>
<dbReference type="GO" id="GO:0016787">
    <property type="term" value="F:hydrolase activity"/>
    <property type="evidence" value="ECO:0007669"/>
    <property type="project" value="UniProtKB-KW"/>
</dbReference>
<gene>
    <name evidence="2" type="ORF">F4692_003266</name>
</gene>
<dbReference type="AlphaFoldDB" id="A0A7Y9H556"/>
<sequence length="224" mass="25652">MRTPVPSTHAHHGDEHDPTVATPAIHPMRDVTTARTEITRMPRNRLRMTIDHAPLEGVTPEMLLWWFRNIGGTMAYAGGTYPRYSVWHPHDHLSWRLERPAPDGSIGEGARFHIRERFAGDDSMLVDSVDRVEKLDRTGIRLVLRVAGVQVFQLEHTWSAGRGRTHYTSVFDLGARSPVFAPVNAYLRARVFRPSMEQAWITHNVEEVGLLEHLLPPLFEEHHR</sequence>
<reference evidence="2 3" key="1">
    <citation type="submission" date="2020-07" db="EMBL/GenBank/DDBJ databases">
        <authorList>
            <person name="Partida-Martinez L."/>
            <person name="Huntemann M."/>
            <person name="Clum A."/>
            <person name="Wang J."/>
            <person name="Palaniappan K."/>
            <person name="Ritter S."/>
            <person name="Chen I.-M."/>
            <person name="Stamatis D."/>
            <person name="Reddy T."/>
            <person name="O'Malley R."/>
            <person name="Daum C."/>
            <person name="Shapiro N."/>
            <person name="Ivanova N."/>
            <person name="Kyrpides N."/>
            <person name="Woyke T."/>
        </authorList>
    </citation>
    <scope>NUCLEOTIDE SEQUENCE [LARGE SCALE GENOMIC DNA]</scope>
    <source>
        <strain evidence="2 3">AT2.17</strain>
    </source>
</reference>
<evidence type="ECO:0000313" key="2">
    <source>
        <dbReference type="EMBL" id="NYE38121.1"/>
    </source>
</evidence>
<name>A0A7Y9H556_9ACTN</name>
<protein>
    <recommendedName>
        <fullName evidence="4">DAPG hydrolase PhiG domain-containing protein</fullName>
    </recommendedName>
</protein>
<evidence type="ECO:0000256" key="1">
    <source>
        <dbReference type="SAM" id="MobiDB-lite"/>
    </source>
</evidence>
<dbReference type="EMBL" id="JACCBW010000003">
    <property type="protein sequence ID" value="NYE38121.1"/>
    <property type="molecule type" value="Genomic_DNA"/>
</dbReference>
<proteinExistence type="predicted"/>
<feature type="region of interest" description="Disordered" evidence="1">
    <location>
        <begin position="1"/>
        <end position="23"/>
    </location>
</feature>
<evidence type="ECO:0008006" key="4">
    <source>
        <dbReference type="Google" id="ProtNLM"/>
    </source>
</evidence>
<comment type="caution">
    <text evidence="2">The sequence shown here is derived from an EMBL/GenBank/DDBJ whole genome shotgun (WGS) entry which is preliminary data.</text>
</comment>
<dbReference type="GO" id="GO:0046872">
    <property type="term" value="F:metal ion binding"/>
    <property type="evidence" value="ECO:0007669"/>
    <property type="project" value="UniProtKB-KW"/>
</dbReference>
<dbReference type="Proteomes" id="UP000549911">
    <property type="component" value="Unassembled WGS sequence"/>
</dbReference>
<dbReference type="RefSeq" id="WP_218858651.1">
    <property type="nucleotide sequence ID" value="NZ_JACCBW010000003.1"/>
</dbReference>
<accession>A0A7Y9H556</accession>
<organism evidence="2 3">
    <name type="scientific">Nocardioides cavernae</name>
    <dbReference type="NCBI Taxonomy" id="1921566"/>
    <lineage>
        <taxon>Bacteria</taxon>
        <taxon>Bacillati</taxon>
        <taxon>Actinomycetota</taxon>
        <taxon>Actinomycetes</taxon>
        <taxon>Propionibacteriales</taxon>
        <taxon>Nocardioidaceae</taxon>
        <taxon>Nocardioides</taxon>
    </lineage>
</organism>
<reference evidence="2 3" key="2">
    <citation type="submission" date="2020-08" db="EMBL/GenBank/DDBJ databases">
        <title>The Agave Microbiome: Exploring the role of microbial communities in plant adaptations to desert environments.</title>
        <authorList>
            <person name="Partida-Martinez L.P."/>
        </authorList>
    </citation>
    <scope>NUCLEOTIDE SEQUENCE [LARGE SCALE GENOMIC DNA]</scope>
    <source>
        <strain evidence="2 3">AT2.17</strain>
    </source>
</reference>
<evidence type="ECO:0000313" key="3">
    <source>
        <dbReference type="Proteomes" id="UP000549911"/>
    </source>
</evidence>